<dbReference type="RefSeq" id="YP_009951055.1">
    <property type="nucleotide sequence ID" value="NC_051597.1"/>
</dbReference>
<dbReference type="GeneID" id="60322482"/>
<evidence type="ECO:0000313" key="3">
    <source>
        <dbReference type="EMBL" id="AXH67064.1"/>
    </source>
</evidence>
<keyword evidence="4" id="KW-1185">Reference proteome</keyword>
<dbReference type="CDD" id="cd04859">
    <property type="entry name" value="Prim_Pol"/>
    <property type="match status" value="1"/>
</dbReference>
<protein>
    <submittedName>
        <fullName evidence="3">DNA primase/polymerase</fullName>
    </submittedName>
</protein>
<dbReference type="Pfam" id="PF13481">
    <property type="entry name" value="AAA_25"/>
    <property type="match status" value="1"/>
</dbReference>
<dbReference type="KEGG" id="vg:60322482"/>
<sequence length="728" mass="77239">MTLTIPDVAPDGDTLAAALSYAGAGWYVIPIKRGTKHPGSILGKSWQRQSTRDTEQIVAWWAGTDHGIALHCGRSGAVVLDIDNPDKVPDVIREHGGNPPAQLTRPDTPDRKHLVYQVPAGRQLGNGNGQLGGAWGEVRGQNGVIVVAPSYHPDGGEYRWQTTGPVPVLPEAIAALLPNADMVDADAATDAQVAAFFAKHAAASNPGLLGALVNRFRKRLDEGESRHQTGASVMSWAMDEAVAGVYAAAEADKALCKLFIASKTEVAQAAGRPVLSPRAALREWDGIRAWAVGRALAKSTERLAERAERAATVPRDDTAAFSALVGPPQPAAQPASVQPAAQPASVQPAAQLSQAAFLSGAPLPAPVQPVIEDPYAVKPMRLVKASSIRSTMPTWAWEYGGAGRILKGGLTLFAGRPAAGKSTTARWFAASWTNGTVPGCWEGKPVNVAYIATEEAWNHTVVPSLKAAGADMDRVYFIQRGDDPARVKAKADEVELTEMFLAADVRAVFLDPLMSTIGGSDDTYRSNEVREALDPWVRISEAIDGVALGITHLTKNAKNVTAGINGSSAFGEVARCVFGFAVDKEADDGTRVMTQDKNSSGIGGLNLAYRIGQQMVTFDDGGTGPMARFELIGTTDRTVSDLLSEEQASGTGGRSSSKSECVQWLKGYLTTKGPTPSLEVRAAGADLGFSESSIKRAAQKLNIQQERTREVPSKTLWRLPSDTESEDE</sequence>
<feature type="domain" description="DNA primase/polymerase bifunctional N-terminal" evidence="2">
    <location>
        <begin position="18"/>
        <end position="176"/>
    </location>
</feature>
<dbReference type="Proteomes" id="UP000259878">
    <property type="component" value="Segment"/>
</dbReference>
<dbReference type="Pfam" id="PF09250">
    <property type="entry name" value="Prim-Pol"/>
    <property type="match status" value="1"/>
</dbReference>
<accession>A0A345M993</accession>
<name>A0A345M993_9CAUD</name>
<dbReference type="SUPFAM" id="SSF56747">
    <property type="entry name" value="Prim-pol domain"/>
    <property type="match status" value="1"/>
</dbReference>
<evidence type="ECO:0000313" key="4">
    <source>
        <dbReference type="Proteomes" id="UP000259878"/>
    </source>
</evidence>
<organism evidence="3 4">
    <name type="scientific">Mycobacterium phage Thyatira</name>
    <dbReference type="NCBI Taxonomy" id="2283261"/>
    <lineage>
        <taxon>Viruses</taxon>
        <taxon>Duplodnaviria</taxon>
        <taxon>Heunggongvirae</taxon>
        <taxon>Uroviricota</taxon>
        <taxon>Caudoviricetes</taxon>
        <taxon>Weiservirinae</taxon>
        <taxon>Kratiovirus</taxon>
        <taxon>Kratiovirus thyatira</taxon>
    </lineage>
</organism>
<dbReference type="InterPro" id="IPR015330">
    <property type="entry name" value="DNA_primase/pol_bifunc_N"/>
</dbReference>
<dbReference type="InterPro" id="IPR027417">
    <property type="entry name" value="P-loop_NTPase"/>
</dbReference>
<feature type="region of interest" description="Disordered" evidence="1">
    <location>
        <begin position="701"/>
        <end position="728"/>
    </location>
</feature>
<evidence type="ECO:0000259" key="2">
    <source>
        <dbReference type="SMART" id="SM00943"/>
    </source>
</evidence>
<dbReference type="SUPFAM" id="SSF52540">
    <property type="entry name" value="P-loop containing nucleoside triphosphate hydrolases"/>
    <property type="match status" value="1"/>
</dbReference>
<gene>
    <name evidence="3" type="primary">66</name>
    <name evidence="3" type="ORF">SEA_THYATIRA_66</name>
</gene>
<dbReference type="SMART" id="SM00943">
    <property type="entry name" value="Prim-Pol"/>
    <property type="match status" value="1"/>
</dbReference>
<reference evidence="3 4" key="1">
    <citation type="submission" date="2018-07" db="EMBL/GenBank/DDBJ databases">
        <authorList>
            <person name="Doughty L.G."/>
            <person name="Baird D.A."/>
            <person name="DeVore H."/>
            <person name="Hemesath L.A."/>
            <person name="Lein K."/>
            <person name="Meder A.W."/>
            <person name="Mirabelli A."/>
            <person name="Olen S."/>
            <person name="Oonk E.M."/>
            <person name="Paquette K.E."/>
            <person name="Pederson T.M."/>
            <person name="Perecki A.K."/>
            <person name="Smiley C.M."/>
            <person name="Switalski M.G."/>
            <person name="Van W.B."/>
            <person name="Waalkes A."/>
            <person name="Wilson J.A."/>
            <person name="Wylie Z.R."/>
            <person name="Stukey J."/>
            <person name="Molloy S.D."/>
            <person name="Garlena R.A."/>
            <person name="Russell D.A."/>
            <person name="Pope W.H."/>
            <person name="Jacobs-Sera D."/>
            <person name="Hatfull G.F."/>
        </authorList>
    </citation>
    <scope>NUCLEOTIDE SEQUENCE [LARGE SCALE GENOMIC DNA]</scope>
</reference>
<dbReference type="EMBL" id="MH576966">
    <property type="protein sequence ID" value="AXH67064.1"/>
    <property type="molecule type" value="Genomic_DNA"/>
</dbReference>
<proteinExistence type="predicted"/>
<evidence type="ECO:0000256" key="1">
    <source>
        <dbReference type="SAM" id="MobiDB-lite"/>
    </source>
</evidence>
<dbReference type="Gene3D" id="3.40.50.300">
    <property type="entry name" value="P-loop containing nucleotide triphosphate hydrolases"/>
    <property type="match status" value="1"/>
</dbReference>